<evidence type="ECO:0000313" key="2">
    <source>
        <dbReference type="Proteomes" id="UP000005237"/>
    </source>
</evidence>
<reference evidence="1" key="2">
    <citation type="submission" date="2022-06" db="UniProtKB">
        <authorList>
            <consortium name="EnsemblMetazoa"/>
        </authorList>
    </citation>
    <scope>IDENTIFICATION</scope>
    <source>
        <strain evidence="1">DF5081</strain>
    </source>
</reference>
<name>A0A8R1HKB9_CAEJA</name>
<dbReference type="AlphaFoldDB" id="A0A8R1HKB9"/>
<dbReference type="Proteomes" id="UP000005237">
    <property type="component" value="Unassembled WGS sequence"/>
</dbReference>
<organism evidence="1 2">
    <name type="scientific">Caenorhabditis japonica</name>
    <dbReference type="NCBI Taxonomy" id="281687"/>
    <lineage>
        <taxon>Eukaryota</taxon>
        <taxon>Metazoa</taxon>
        <taxon>Ecdysozoa</taxon>
        <taxon>Nematoda</taxon>
        <taxon>Chromadorea</taxon>
        <taxon>Rhabditida</taxon>
        <taxon>Rhabditina</taxon>
        <taxon>Rhabditomorpha</taxon>
        <taxon>Rhabditoidea</taxon>
        <taxon>Rhabditidae</taxon>
        <taxon>Peloderinae</taxon>
        <taxon>Caenorhabditis</taxon>
    </lineage>
</organism>
<sequence>MREFPKYNKNYRVSFEWVEPDNPIFETTKKLVIVEGKIEKALEVVNSYSTPTPNFLEFLVPIQDEVGCAETDCSYVIDNVKFSPLFICLFGPKGEIALSDFEFESDSAKPWSEPLAAEPLTPEPITASGVFHHFGSLNKVKGYSDASEVGGISANHPEDN</sequence>
<protein>
    <submittedName>
        <fullName evidence="1">Uncharacterized protein</fullName>
    </submittedName>
</protein>
<dbReference type="EnsemblMetazoa" id="CJA00916.1">
    <property type="protein sequence ID" value="CJA00916.1"/>
    <property type="gene ID" value="WBGene00120120"/>
</dbReference>
<reference evidence="2" key="1">
    <citation type="submission" date="2010-08" db="EMBL/GenBank/DDBJ databases">
        <authorList>
            <consortium name="Caenorhabditis japonica Sequencing Consortium"/>
            <person name="Wilson R.K."/>
        </authorList>
    </citation>
    <scope>NUCLEOTIDE SEQUENCE [LARGE SCALE GENOMIC DNA]</scope>
    <source>
        <strain evidence="2">DF5081</strain>
    </source>
</reference>
<evidence type="ECO:0000313" key="1">
    <source>
        <dbReference type="EnsemblMetazoa" id="CJA00916.1"/>
    </source>
</evidence>
<keyword evidence="2" id="KW-1185">Reference proteome</keyword>
<accession>A0A8R1HKB9</accession>
<proteinExistence type="predicted"/>